<sequence>MSARRMQWAIQTGGRNQTLGGGVPLFWTWLTICCAVWRSLPCRLTHSCSRAFSSAPLKKTKSSMLPPKQALARAARQAAAGAGCTGHRSDPSIAQNTKFMQTQSPPSESSRIGKLNSIVSFFFFKDYFYSLTVSCLYTMNCDHNTPFFHQSQTQAHVM</sequence>
<reference evidence="1" key="2">
    <citation type="submission" date="2025-09" db="UniProtKB">
        <authorList>
            <consortium name="Ensembl"/>
        </authorList>
    </citation>
    <scope>IDENTIFICATION</scope>
</reference>
<proteinExistence type="predicted"/>
<name>A0A8C6IER0_MUSSI</name>
<protein>
    <submittedName>
        <fullName evidence="1">Uncharacterized protein</fullName>
    </submittedName>
</protein>
<organism evidence="1 2">
    <name type="scientific">Mus spicilegus</name>
    <name type="common">Mound-building mouse</name>
    <dbReference type="NCBI Taxonomy" id="10103"/>
    <lineage>
        <taxon>Eukaryota</taxon>
        <taxon>Metazoa</taxon>
        <taxon>Chordata</taxon>
        <taxon>Craniata</taxon>
        <taxon>Vertebrata</taxon>
        <taxon>Euteleostomi</taxon>
        <taxon>Mammalia</taxon>
        <taxon>Eutheria</taxon>
        <taxon>Euarchontoglires</taxon>
        <taxon>Glires</taxon>
        <taxon>Rodentia</taxon>
        <taxon>Myomorpha</taxon>
        <taxon>Muroidea</taxon>
        <taxon>Muridae</taxon>
        <taxon>Murinae</taxon>
        <taxon>Mus</taxon>
        <taxon>Mus</taxon>
    </lineage>
</organism>
<dbReference type="Proteomes" id="UP000694415">
    <property type="component" value="Unplaced"/>
</dbReference>
<dbReference type="Ensembl" id="ENSMSIT00000043404.1">
    <property type="protein sequence ID" value="ENSMSIP00000034444.1"/>
    <property type="gene ID" value="ENSMSIG00000028727.1"/>
</dbReference>
<accession>A0A8C6IER0</accession>
<dbReference type="AlphaFoldDB" id="A0A8C6IER0"/>
<dbReference type="GeneTree" id="ENSGT00940000171904"/>
<evidence type="ECO:0000313" key="1">
    <source>
        <dbReference type="Ensembl" id="ENSMSIP00000034444.1"/>
    </source>
</evidence>
<evidence type="ECO:0000313" key="2">
    <source>
        <dbReference type="Proteomes" id="UP000694415"/>
    </source>
</evidence>
<reference evidence="1" key="1">
    <citation type="submission" date="2025-08" db="UniProtKB">
        <authorList>
            <consortium name="Ensembl"/>
        </authorList>
    </citation>
    <scope>IDENTIFICATION</scope>
</reference>
<keyword evidence="2" id="KW-1185">Reference proteome</keyword>